<reference evidence="4 7" key="2">
    <citation type="submission" date="2019-07" db="EMBL/GenBank/DDBJ databases">
        <title>Whole genome shotgun sequence of Alkalibacterium putridalgicola NBRC 103243.</title>
        <authorList>
            <person name="Hosoyama A."/>
            <person name="Uohara A."/>
            <person name="Ohji S."/>
            <person name="Ichikawa N."/>
        </authorList>
    </citation>
    <scope>NUCLEOTIDE SEQUENCE [LARGE SCALE GENOMIC DNA]</scope>
    <source>
        <strain evidence="4 7">NBRC 103243</strain>
    </source>
</reference>
<evidence type="ECO:0000256" key="2">
    <source>
        <dbReference type="RuleBase" id="RU362039"/>
    </source>
</evidence>
<feature type="domain" description="Calcineurin-like phosphoesterase" evidence="3">
    <location>
        <begin position="1"/>
        <end position="145"/>
    </location>
</feature>
<dbReference type="Pfam" id="PF12850">
    <property type="entry name" value="Metallophos_2"/>
    <property type="match status" value="1"/>
</dbReference>
<evidence type="ECO:0000313" key="4">
    <source>
        <dbReference type="EMBL" id="GEK88733.1"/>
    </source>
</evidence>
<proteinExistence type="inferred from homology"/>
<dbReference type="GO" id="GO:0046872">
    <property type="term" value="F:metal ion binding"/>
    <property type="evidence" value="ECO:0007669"/>
    <property type="project" value="UniProtKB-KW"/>
</dbReference>
<dbReference type="EMBL" id="FOBL01000008">
    <property type="protein sequence ID" value="SEL72229.1"/>
    <property type="molecule type" value="Genomic_DNA"/>
</dbReference>
<dbReference type="GO" id="GO:0016787">
    <property type="term" value="F:hydrolase activity"/>
    <property type="evidence" value="ECO:0007669"/>
    <property type="project" value="UniProtKB-UniRule"/>
</dbReference>
<dbReference type="STRING" id="426703.SAMN04488100_10854"/>
<dbReference type="InterPro" id="IPR024654">
    <property type="entry name" value="Calcineurin-like_PHP_lpxH"/>
</dbReference>
<accession>A0A1H7SIN4</accession>
<sequence>MKIVVVSDNHGNTYFMEEIYMIHQEDTDEWVHCGDSELMEDHPLWQTYKTVLGNMDITNKFQLSRTEYINGFRYLLVHGHKHSVKRSYDRVTAEAKAADVKVVFYGHTHIPKVETEDGITFINPGSIAQPRNRDKGTYLVMHIADDLSSAELNYYDQDHNILLDLNTTVSFTDQ</sequence>
<name>A0A1H7SIN4_9LACT</name>
<dbReference type="InterPro" id="IPR029052">
    <property type="entry name" value="Metallo-depent_PP-like"/>
</dbReference>
<keyword evidence="2" id="KW-0479">Metal-binding</keyword>
<keyword evidence="7" id="KW-1185">Reference proteome</keyword>
<dbReference type="RefSeq" id="WP_091487436.1">
    <property type="nucleotide sequence ID" value="NZ_BJUX01000006.1"/>
</dbReference>
<gene>
    <name evidence="4" type="ORF">APU01nite_07720</name>
    <name evidence="5" type="ORF">SAMN04488100_10854</name>
</gene>
<dbReference type="PANTHER" id="PTHR11124">
    <property type="entry name" value="VACUOLAR SORTING PROTEIN VPS29"/>
    <property type="match status" value="1"/>
</dbReference>
<dbReference type="OrthoDB" id="9800565at2"/>
<dbReference type="EC" id="3.1.4.-" evidence="2"/>
<comment type="cofactor">
    <cofactor evidence="2">
        <name>a divalent metal cation</name>
        <dbReference type="ChEBI" id="CHEBI:60240"/>
    </cofactor>
</comment>
<dbReference type="Proteomes" id="UP000321425">
    <property type="component" value="Unassembled WGS sequence"/>
</dbReference>
<dbReference type="Gene3D" id="3.60.21.10">
    <property type="match status" value="1"/>
</dbReference>
<dbReference type="SUPFAM" id="SSF56300">
    <property type="entry name" value="Metallo-dependent phosphatases"/>
    <property type="match status" value="1"/>
</dbReference>
<evidence type="ECO:0000313" key="6">
    <source>
        <dbReference type="Proteomes" id="UP000198548"/>
    </source>
</evidence>
<evidence type="ECO:0000313" key="7">
    <source>
        <dbReference type="Proteomes" id="UP000321425"/>
    </source>
</evidence>
<evidence type="ECO:0000313" key="5">
    <source>
        <dbReference type="EMBL" id="SEL72229.1"/>
    </source>
</evidence>
<dbReference type="EMBL" id="BJUX01000006">
    <property type="protein sequence ID" value="GEK88733.1"/>
    <property type="molecule type" value="Genomic_DNA"/>
</dbReference>
<dbReference type="AlphaFoldDB" id="A0A1H7SIN4"/>
<reference evidence="5 6" key="1">
    <citation type="submission" date="2016-10" db="EMBL/GenBank/DDBJ databases">
        <authorList>
            <person name="de Groot N.N."/>
        </authorList>
    </citation>
    <scope>NUCLEOTIDE SEQUENCE [LARGE SCALE GENOMIC DNA]</scope>
    <source>
        <strain evidence="5 6">DSM 19182</strain>
    </source>
</reference>
<protein>
    <recommendedName>
        <fullName evidence="2">Phosphoesterase</fullName>
        <ecNumber evidence="2">3.1.4.-</ecNumber>
    </recommendedName>
</protein>
<comment type="similarity">
    <text evidence="1 2">Belongs to the metallophosphoesterase superfamily. YfcE family.</text>
</comment>
<organism evidence="5 6">
    <name type="scientific">Alkalibacterium putridalgicola</name>
    <dbReference type="NCBI Taxonomy" id="426703"/>
    <lineage>
        <taxon>Bacteria</taxon>
        <taxon>Bacillati</taxon>
        <taxon>Bacillota</taxon>
        <taxon>Bacilli</taxon>
        <taxon>Lactobacillales</taxon>
        <taxon>Carnobacteriaceae</taxon>
        <taxon>Alkalibacterium</taxon>
    </lineage>
</organism>
<dbReference type="Proteomes" id="UP000198548">
    <property type="component" value="Unassembled WGS sequence"/>
</dbReference>
<dbReference type="NCBIfam" id="TIGR00040">
    <property type="entry name" value="yfcE"/>
    <property type="match status" value="1"/>
</dbReference>
<evidence type="ECO:0000259" key="3">
    <source>
        <dbReference type="Pfam" id="PF12850"/>
    </source>
</evidence>
<dbReference type="InterPro" id="IPR000979">
    <property type="entry name" value="Phosphodiesterase_MJ0936/Vps29"/>
</dbReference>
<evidence type="ECO:0000256" key="1">
    <source>
        <dbReference type="ARBA" id="ARBA00008950"/>
    </source>
</evidence>